<dbReference type="AlphaFoldDB" id="A0A154PJ89"/>
<evidence type="ECO:0000313" key="2">
    <source>
        <dbReference type="Proteomes" id="UP000076502"/>
    </source>
</evidence>
<organism evidence="1 2">
    <name type="scientific">Dufourea novaeangliae</name>
    <name type="common">Sweat bee</name>
    <dbReference type="NCBI Taxonomy" id="178035"/>
    <lineage>
        <taxon>Eukaryota</taxon>
        <taxon>Metazoa</taxon>
        <taxon>Ecdysozoa</taxon>
        <taxon>Arthropoda</taxon>
        <taxon>Hexapoda</taxon>
        <taxon>Insecta</taxon>
        <taxon>Pterygota</taxon>
        <taxon>Neoptera</taxon>
        <taxon>Endopterygota</taxon>
        <taxon>Hymenoptera</taxon>
        <taxon>Apocrita</taxon>
        <taxon>Aculeata</taxon>
        <taxon>Apoidea</taxon>
        <taxon>Anthophila</taxon>
        <taxon>Halictidae</taxon>
        <taxon>Rophitinae</taxon>
        <taxon>Dufourea</taxon>
    </lineage>
</organism>
<reference evidence="1 2" key="1">
    <citation type="submission" date="2015-07" db="EMBL/GenBank/DDBJ databases">
        <title>The genome of Dufourea novaeangliae.</title>
        <authorList>
            <person name="Pan H."/>
            <person name="Kapheim K."/>
        </authorList>
    </citation>
    <scope>NUCLEOTIDE SEQUENCE [LARGE SCALE GENOMIC DNA]</scope>
    <source>
        <strain evidence="1">0120121106</strain>
        <tissue evidence="1">Whole body</tissue>
    </source>
</reference>
<evidence type="ECO:0000313" key="1">
    <source>
        <dbReference type="EMBL" id="KZC11887.1"/>
    </source>
</evidence>
<dbReference type="Proteomes" id="UP000076502">
    <property type="component" value="Unassembled WGS sequence"/>
</dbReference>
<name>A0A154PJ89_DUFNO</name>
<proteinExistence type="predicted"/>
<dbReference type="EMBL" id="KQ434936">
    <property type="protein sequence ID" value="KZC11887.1"/>
    <property type="molecule type" value="Genomic_DNA"/>
</dbReference>
<sequence length="87" mass="9961">MATGTFNYTSVERRAPPQCTKIADKPARIVPLLTQPFLYGSQNQPGEVFPGNERDRLTMGHEPETRVRACVCVGRLIRFRWKRTVKN</sequence>
<protein>
    <submittedName>
        <fullName evidence="1">Uncharacterized protein</fullName>
    </submittedName>
</protein>
<gene>
    <name evidence="1" type="ORF">WN55_03390</name>
</gene>
<accession>A0A154PJ89</accession>
<keyword evidence="2" id="KW-1185">Reference proteome</keyword>